<feature type="compositionally biased region" description="Basic and acidic residues" evidence="1">
    <location>
        <begin position="274"/>
        <end position="285"/>
    </location>
</feature>
<dbReference type="EMBL" id="HG809152">
    <property type="protein sequence ID" value="CDW61358.1"/>
    <property type="molecule type" value="Genomic_DNA"/>
</dbReference>
<protein>
    <submittedName>
        <fullName evidence="2">Uncharacterized protein</fullName>
    </submittedName>
</protein>
<accession>A0A077ZNG0</accession>
<dbReference type="Proteomes" id="UP000030665">
    <property type="component" value="Unassembled WGS sequence"/>
</dbReference>
<sequence>MAASQSTETVANDLSLDERRRERRRLKIRHTNMVKEINAHIRSSLSRSKLVSLVTELNSLTDLCLQCNDSMRSFMTTDDDLEGITKWGENVLSISAACHERVDHHLLQRADDACSVISSRSSAAAARYSLRKALEIELEPLKLEHEQAERQRQLQVTHEQERFREELEQLVLKREIDVLDEQERSIYRNDELQPHRTRSFSYDDTVQHWLSVNGARKKDETSHSHDVLQTTSCAPNRSSPAQRPLPIGPAVPTDVNAALPADVTQPYLAPRPFTSDKCDGHRSSA</sequence>
<reference evidence="2" key="2">
    <citation type="submission" date="2014-03" db="EMBL/GenBank/DDBJ databases">
        <title>The whipworm genome and dual-species transcriptomics of an intimate host-pathogen interaction.</title>
        <authorList>
            <person name="Foth B.J."/>
            <person name="Tsai I.J."/>
            <person name="Reid A.J."/>
            <person name="Bancroft A.J."/>
            <person name="Nichol S."/>
            <person name="Tracey A."/>
            <person name="Holroyd N."/>
            <person name="Cotton J.A."/>
            <person name="Stanley E.J."/>
            <person name="Zarowiecki M."/>
            <person name="Liu J.Z."/>
            <person name="Huckvale T."/>
            <person name="Cooper P.J."/>
            <person name="Grencis R.K."/>
            <person name="Berriman M."/>
        </authorList>
    </citation>
    <scope>NUCLEOTIDE SEQUENCE [LARGE SCALE GENOMIC DNA]</scope>
</reference>
<gene>
    <name evidence="2" type="ORF">TTRE_0000981701</name>
</gene>
<evidence type="ECO:0000313" key="3">
    <source>
        <dbReference type="Proteomes" id="UP000030665"/>
    </source>
</evidence>
<proteinExistence type="predicted"/>
<keyword evidence="3" id="KW-1185">Reference proteome</keyword>
<evidence type="ECO:0000256" key="1">
    <source>
        <dbReference type="SAM" id="MobiDB-lite"/>
    </source>
</evidence>
<dbReference type="AlphaFoldDB" id="A0A077ZNG0"/>
<organism evidence="2 3">
    <name type="scientific">Trichuris trichiura</name>
    <name type="common">Whipworm</name>
    <name type="synonym">Trichocephalus trichiurus</name>
    <dbReference type="NCBI Taxonomy" id="36087"/>
    <lineage>
        <taxon>Eukaryota</taxon>
        <taxon>Metazoa</taxon>
        <taxon>Ecdysozoa</taxon>
        <taxon>Nematoda</taxon>
        <taxon>Enoplea</taxon>
        <taxon>Dorylaimia</taxon>
        <taxon>Trichinellida</taxon>
        <taxon>Trichuridae</taxon>
        <taxon>Trichuris</taxon>
    </lineage>
</organism>
<evidence type="ECO:0000313" key="2">
    <source>
        <dbReference type="EMBL" id="CDW61358.1"/>
    </source>
</evidence>
<feature type="region of interest" description="Disordered" evidence="1">
    <location>
        <begin position="216"/>
        <end position="251"/>
    </location>
</feature>
<name>A0A077ZNG0_TRITR</name>
<feature type="region of interest" description="Disordered" evidence="1">
    <location>
        <begin position="263"/>
        <end position="285"/>
    </location>
</feature>
<feature type="compositionally biased region" description="Basic and acidic residues" evidence="1">
    <location>
        <begin position="216"/>
        <end position="226"/>
    </location>
</feature>
<reference evidence="2" key="1">
    <citation type="submission" date="2014-01" db="EMBL/GenBank/DDBJ databases">
        <authorList>
            <person name="Aslett M."/>
        </authorList>
    </citation>
    <scope>NUCLEOTIDE SEQUENCE</scope>
</reference>
<feature type="compositionally biased region" description="Polar residues" evidence="1">
    <location>
        <begin position="227"/>
        <end position="241"/>
    </location>
</feature>
<feature type="non-terminal residue" evidence="2">
    <location>
        <position position="285"/>
    </location>
</feature>